<reference evidence="2" key="1">
    <citation type="journal article" date="2019" name="Nat. Commun.">
        <title>Expansion of phycobilisome linker gene families in mesophilic red algae.</title>
        <authorList>
            <person name="Lee J."/>
            <person name="Kim D."/>
            <person name="Bhattacharya D."/>
            <person name="Yoon H.S."/>
        </authorList>
    </citation>
    <scope>NUCLEOTIDE SEQUENCE [LARGE SCALE GENOMIC DNA]</scope>
    <source>
        <strain evidence="2">CCMP 1328</strain>
    </source>
</reference>
<protein>
    <submittedName>
        <fullName evidence="1">Uncharacterized protein</fullName>
    </submittedName>
</protein>
<proteinExistence type="predicted"/>
<gene>
    <name evidence="1" type="ORF">FVE85_2822</name>
</gene>
<evidence type="ECO:0000313" key="2">
    <source>
        <dbReference type="Proteomes" id="UP000324585"/>
    </source>
</evidence>
<dbReference type="EMBL" id="VRMN01000004">
    <property type="protein sequence ID" value="KAA8494581.1"/>
    <property type="molecule type" value="Genomic_DNA"/>
</dbReference>
<accession>A0A5J4YSW1</accession>
<keyword evidence="2" id="KW-1185">Reference proteome</keyword>
<dbReference type="Proteomes" id="UP000324585">
    <property type="component" value="Unassembled WGS sequence"/>
</dbReference>
<organism evidence="1 2">
    <name type="scientific">Porphyridium purpureum</name>
    <name type="common">Red alga</name>
    <name type="synonym">Porphyridium cruentum</name>
    <dbReference type="NCBI Taxonomy" id="35688"/>
    <lineage>
        <taxon>Eukaryota</taxon>
        <taxon>Rhodophyta</taxon>
        <taxon>Bangiophyceae</taxon>
        <taxon>Porphyridiales</taxon>
        <taxon>Porphyridiaceae</taxon>
        <taxon>Porphyridium</taxon>
    </lineage>
</organism>
<dbReference type="AlphaFoldDB" id="A0A5J4YSW1"/>
<sequence>MGKELMVVELLDQVDVLAARVADMHNALADGWMWMAKDRCERPWIYVEETVLQRSAEQGAGQTGVVVVDLDTGNTGVEHSATQFVLRRPGEAAAASAEPASGPLSAFKGIPSQNERRAHACFVAALEESIKVINLRSELNTAIERIDTKSTPP</sequence>
<comment type="caution">
    <text evidence="1">The sequence shown here is derived from an EMBL/GenBank/DDBJ whole genome shotgun (WGS) entry which is preliminary data.</text>
</comment>
<name>A0A5J4YSW1_PORPP</name>
<evidence type="ECO:0000313" key="1">
    <source>
        <dbReference type="EMBL" id="KAA8494581.1"/>
    </source>
</evidence>